<evidence type="ECO:0000259" key="2">
    <source>
        <dbReference type="PROSITE" id="PS50003"/>
    </source>
</evidence>
<sequence>MIGSSSTNLLLVINSSKIRHLISDDLSDVPDIKFQAQTAEEKQEWIKAFSESINKAKNKIFDEVAITSSEGTLRLNLDDKTDDISYLQENANCIEPSGPLPNTVAKPPVRPSKEVTLLLVENEDKSKMPPNREGSIQGNNPEDDSKQPKKILKPPMPPLKDNKPCLQVNTEEGEDKPLETEATTVVPPCPPSKALKPLAPPAVEVTPVLPVAEVTTEDLPLEKDKTDIEPSSPASGVLELQPDVILTNNLQAEKEEKACDEPKSKYMPPPCPPSKHLKPYTAPPKEINLSTENTEEDTTDTITNMSESSPTPFRKIVKNENLPSLVHKTNPSIEEAPNDFESLKAPPLSVNEKESTEENLRDTSKNIVTKEPTPQSLPDKSIGTPVSLPQENKPIIAFHDDVFPESGNKIIYNSSPGITGFKRPQPPCKINKLSNKTLTFSNSSAPPSKPESQSIEAVQTISTLPISPKKRIVSSDTIVATKEDGSEPSSSHVKEEVPKENSEYNLGKAVAGLSTALCENQKYPEVEIGCVNDNSLTHSQKCPVTTSAEHKTEVVQNGKQTLAQQKMYSKSEGHFKSGIGRPRCSSLGDLLAESDVKVSSEEQIEIKVQSGKYNYDDLQQQLNLELLETGELLEQISDKRCQLQGTGSGAESLQKTGDASAEKILNEAVEKLKKAQVFLQEVKNLTDTQNSGLASTKESRRRSM</sequence>
<feature type="region of interest" description="Disordered" evidence="1">
    <location>
        <begin position="216"/>
        <end position="243"/>
    </location>
</feature>
<evidence type="ECO:0000256" key="1">
    <source>
        <dbReference type="SAM" id="MobiDB-lite"/>
    </source>
</evidence>
<dbReference type="PROSITE" id="PS50003">
    <property type="entry name" value="PH_DOMAIN"/>
    <property type="match status" value="1"/>
</dbReference>
<dbReference type="Proteomes" id="UP000886611">
    <property type="component" value="Unassembled WGS sequence"/>
</dbReference>
<feature type="region of interest" description="Disordered" evidence="1">
    <location>
        <begin position="480"/>
        <end position="501"/>
    </location>
</feature>
<dbReference type="InterPro" id="IPR001849">
    <property type="entry name" value="PH_domain"/>
</dbReference>
<feature type="compositionally biased region" description="Basic and acidic residues" evidence="1">
    <location>
        <begin position="351"/>
        <end position="364"/>
    </location>
</feature>
<proteinExistence type="predicted"/>
<accession>A0A8X7XVH2</accession>
<gene>
    <name evidence="3" type="primary">Plekho2</name>
    <name evidence="3" type="ORF">GTO96_0006199</name>
</gene>
<feature type="domain" description="PH" evidence="2">
    <location>
        <begin position="1"/>
        <end position="54"/>
    </location>
</feature>
<protein>
    <submittedName>
        <fullName evidence="3">PKHO2 protein</fullName>
    </submittedName>
</protein>
<feature type="region of interest" description="Disordered" evidence="1">
    <location>
        <begin position="329"/>
        <end position="388"/>
    </location>
</feature>
<feature type="non-terminal residue" evidence="3">
    <location>
        <position position="704"/>
    </location>
</feature>
<dbReference type="AlphaFoldDB" id="A0A8X7XVH2"/>
<evidence type="ECO:0000313" key="4">
    <source>
        <dbReference type="Proteomes" id="UP000886611"/>
    </source>
</evidence>
<evidence type="ECO:0000313" key="3">
    <source>
        <dbReference type="EMBL" id="KAG2471137.1"/>
    </source>
</evidence>
<dbReference type="InterPro" id="IPR043448">
    <property type="entry name" value="PKHO1/2"/>
</dbReference>
<name>A0A8X7XVH2_POLSE</name>
<dbReference type="EMBL" id="JAATIS010000094">
    <property type="protein sequence ID" value="KAG2471137.1"/>
    <property type="molecule type" value="Genomic_DNA"/>
</dbReference>
<dbReference type="PANTHER" id="PTHR15871">
    <property type="entry name" value="PH DOMAIN-CONTAINING PROTEIN"/>
    <property type="match status" value="1"/>
</dbReference>
<feature type="compositionally biased region" description="Basic and acidic residues" evidence="1">
    <location>
        <begin position="255"/>
        <end position="264"/>
    </location>
</feature>
<organism evidence="3 4">
    <name type="scientific">Polypterus senegalus</name>
    <name type="common">Senegal bichir</name>
    <dbReference type="NCBI Taxonomy" id="55291"/>
    <lineage>
        <taxon>Eukaryota</taxon>
        <taxon>Metazoa</taxon>
        <taxon>Chordata</taxon>
        <taxon>Craniata</taxon>
        <taxon>Vertebrata</taxon>
        <taxon>Euteleostomi</taxon>
        <taxon>Actinopterygii</taxon>
        <taxon>Polypteriformes</taxon>
        <taxon>Polypteridae</taxon>
        <taxon>Polypterus</taxon>
    </lineage>
</organism>
<feature type="non-terminal residue" evidence="3">
    <location>
        <position position="1"/>
    </location>
</feature>
<feature type="region of interest" description="Disordered" evidence="1">
    <location>
        <begin position="255"/>
        <end position="315"/>
    </location>
</feature>
<reference evidence="3 4" key="1">
    <citation type="journal article" date="2021" name="Cell">
        <title>Tracing the genetic footprints of vertebrate landing in non-teleost ray-finned fishes.</title>
        <authorList>
            <person name="Bi X."/>
            <person name="Wang K."/>
            <person name="Yang L."/>
            <person name="Pan H."/>
            <person name="Jiang H."/>
            <person name="Wei Q."/>
            <person name="Fang M."/>
            <person name="Yu H."/>
            <person name="Zhu C."/>
            <person name="Cai Y."/>
            <person name="He Y."/>
            <person name="Gan X."/>
            <person name="Zeng H."/>
            <person name="Yu D."/>
            <person name="Zhu Y."/>
            <person name="Jiang H."/>
            <person name="Qiu Q."/>
            <person name="Yang H."/>
            <person name="Zhang Y.E."/>
            <person name="Wang W."/>
            <person name="Zhu M."/>
            <person name="He S."/>
            <person name="Zhang G."/>
        </authorList>
    </citation>
    <scope>NUCLEOTIDE SEQUENCE [LARGE SCALE GENOMIC DNA]</scope>
    <source>
        <strain evidence="3">Bchr_013</strain>
    </source>
</reference>
<keyword evidence="4" id="KW-1185">Reference proteome</keyword>
<dbReference type="PANTHER" id="PTHR15871:SF5">
    <property type="entry name" value="PX DOMAIN-CONTAINING PROTEIN"/>
    <property type="match status" value="1"/>
</dbReference>
<comment type="caution">
    <text evidence="3">The sequence shown here is derived from an EMBL/GenBank/DDBJ whole genome shotgun (WGS) entry which is preliminary data.</text>
</comment>
<feature type="region of interest" description="Disordered" evidence="1">
    <location>
        <begin position="120"/>
        <end position="189"/>
    </location>
</feature>
<feature type="compositionally biased region" description="Basic and acidic residues" evidence="1">
    <location>
        <begin position="492"/>
        <end position="501"/>
    </location>
</feature>